<dbReference type="Proteomes" id="UP000243937">
    <property type="component" value="Chromosome"/>
</dbReference>
<proteinExistence type="predicted"/>
<dbReference type="KEGG" id="opf:CBP31_09145"/>
<organism evidence="1 2">
    <name type="scientific">Oceanisphaera profunda</name>
    <dbReference type="NCBI Taxonomy" id="1416627"/>
    <lineage>
        <taxon>Bacteria</taxon>
        <taxon>Pseudomonadati</taxon>
        <taxon>Pseudomonadota</taxon>
        <taxon>Gammaproteobacteria</taxon>
        <taxon>Aeromonadales</taxon>
        <taxon>Aeromonadaceae</taxon>
        <taxon>Oceanisphaera</taxon>
    </lineage>
</organism>
<dbReference type="RefSeq" id="WP_087036562.1">
    <property type="nucleotide sequence ID" value="NZ_CP021377.1"/>
</dbReference>
<dbReference type="EMBL" id="CP021377">
    <property type="protein sequence ID" value="ART82770.1"/>
    <property type="molecule type" value="Genomic_DNA"/>
</dbReference>
<evidence type="ECO:0000313" key="2">
    <source>
        <dbReference type="Proteomes" id="UP000243937"/>
    </source>
</evidence>
<evidence type="ECO:0000313" key="1">
    <source>
        <dbReference type="EMBL" id="ART82770.1"/>
    </source>
</evidence>
<keyword evidence="2" id="KW-1185">Reference proteome</keyword>
<sequence>MMKWLVFSVLIIPAIAFSKSYDNFFENTPALSESILERQRGGFSLPGINYSIGLRMEALVNGQKVLFSNMFNLDRNSVNPAVINDVAGVKGLNITTLNGRGQLGFIVDNATNGVRADVVLHIDVVTPINMDTYRQSQRASTRVREAIRQSGY</sequence>
<reference evidence="1 2" key="1">
    <citation type="journal article" date="2014" name="Int. J. Syst. Evol. Microbiol.">
        <title>Oceanisphaera profunda sp. nov., a marine bacterium isolated from deep-sea sediment, and emended description of the genus Oceanisphaera.</title>
        <authorList>
            <person name="Xu Z."/>
            <person name="Zhang X.Y."/>
            <person name="Su H.N."/>
            <person name="Yu Z.C."/>
            <person name="Liu C."/>
            <person name="Li H."/>
            <person name="Chen X.L."/>
            <person name="Song X.Y."/>
            <person name="Xie B.B."/>
            <person name="Qin Q.L."/>
            <person name="Zhou B.C."/>
            <person name="Shi M."/>
            <person name="Huang Y."/>
            <person name="Zhang Y.Z."/>
        </authorList>
    </citation>
    <scope>NUCLEOTIDE SEQUENCE [LARGE SCALE GENOMIC DNA]</scope>
    <source>
        <strain evidence="1 2">SM1222</strain>
    </source>
</reference>
<accession>A0A1Y0D5F9</accession>
<dbReference type="AlphaFoldDB" id="A0A1Y0D5F9"/>
<name>A0A1Y0D5F9_9GAMM</name>
<gene>
    <name evidence="1" type="ORF">CBP31_09145</name>
</gene>
<dbReference type="OrthoDB" id="5599964at2"/>
<protein>
    <submittedName>
        <fullName evidence="1">Uncharacterized protein</fullName>
    </submittedName>
</protein>